<accession>A0A8H6KCL6</accession>
<protein>
    <submittedName>
        <fullName evidence="1">Uncharacterized protein</fullName>
    </submittedName>
</protein>
<comment type="caution">
    <text evidence="1">The sequence shown here is derived from an EMBL/GenBank/DDBJ whole genome shotgun (WGS) entry which is preliminary data.</text>
</comment>
<evidence type="ECO:0000313" key="1">
    <source>
        <dbReference type="EMBL" id="KAF6828865.1"/>
    </source>
</evidence>
<dbReference type="AlphaFoldDB" id="A0A8H6KCL6"/>
<gene>
    <name evidence="1" type="ORF">CMUS01_08402</name>
</gene>
<keyword evidence="2" id="KW-1185">Reference proteome</keyword>
<reference evidence="1" key="1">
    <citation type="journal article" date="2020" name="Phytopathology">
        <title>Genome Sequence Resources of Colletotrichum truncatum, C. plurivorum, C. musicola, and C. sojae: Four Species Pathogenic to Soybean (Glycine max).</title>
        <authorList>
            <person name="Rogerio F."/>
            <person name="Boufleur T.R."/>
            <person name="Ciampi-Guillardi M."/>
            <person name="Sukno S.A."/>
            <person name="Thon M.R."/>
            <person name="Massola Junior N.S."/>
            <person name="Baroncelli R."/>
        </authorList>
    </citation>
    <scope>NUCLEOTIDE SEQUENCE</scope>
    <source>
        <strain evidence="1">LFN0074</strain>
    </source>
</reference>
<name>A0A8H6KCL6_9PEZI</name>
<dbReference type="Proteomes" id="UP000639643">
    <property type="component" value="Unassembled WGS sequence"/>
</dbReference>
<sequence>MAVISRVSDLSAQDRNVCDDLLATLIERNYPLDPPSMESLRAELWRKIFAGKWNTQQPNPAPSTLRKRDNDESGLYIGTLNQDVPIKGKGRGSVPIHRRAGQPVMYKVSFQFNGDVHFTWIDQNGQPILPTFVDHDGGLSLQDVQDTVAQHYDANEFDRVGSWNWDKVVHWGRARLAVLASRYQGVGVIGQRQMPKPQEDLTELQQIRTVEDWQRRMEDGGGEQARPGPETAFKLDKLGRIIG</sequence>
<dbReference type="OrthoDB" id="4793776at2759"/>
<organism evidence="1 2">
    <name type="scientific">Colletotrichum musicola</name>
    <dbReference type="NCBI Taxonomy" id="2175873"/>
    <lineage>
        <taxon>Eukaryota</taxon>
        <taxon>Fungi</taxon>
        <taxon>Dikarya</taxon>
        <taxon>Ascomycota</taxon>
        <taxon>Pezizomycotina</taxon>
        <taxon>Sordariomycetes</taxon>
        <taxon>Hypocreomycetidae</taxon>
        <taxon>Glomerellales</taxon>
        <taxon>Glomerellaceae</taxon>
        <taxon>Colletotrichum</taxon>
        <taxon>Colletotrichum orchidearum species complex</taxon>
    </lineage>
</organism>
<dbReference type="EMBL" id="WIGM01000326">
    <property type="protein sequence ID" value="KAF6828865.1"/>
    <property type="molecule type" value="Genomic_DNA"/>
</dbReference>
<proteinExistence type="predicted"/>
<evidence type="ECO:0000313" key="2">
    <source>
        <dbReference type="Proteomes" id="UP000639643"/>
    </source>
</evidence>